<keyword evidence="2" id="KW-1133">Transmembrane helix</keyword>
<organism evidence="3 4">
    <name type="scientific">Plantactinospora sonchi</name>
    <dbReference type="NCBI Taxonomy" id="1544735"/>
    <lineage>
        <taxon>Bacteria</taxon>
        <taxon>Bacillati</taxon>
        <taxon>Actinomycetota</taxon>
        <taxon>Actinomycetes</taxon>
        <taxon>Micromonosporales</taxon>
        <taxon>Micromonosporaceae</taxon>
        <taxon>Plantactinospora</taxon>
    </lineage>
</organism>
<proteinExistence type="predicted"/>
<sequence>MHDREAALVERLNAELVNVRWSTAEEIRGRARRRTLIRLVVGAFASVVLLGTGTAAIATLGPAVYDVPALPGGDVPTTSPVRSTTALGLPSPASPGKPVPEEALLQPVDVGAGLVVDRVNTGRDEPVTLLDPATLNHCPAFTRSRFDTVYAQQYRRHTVQQPPTVYAAPETGEPVVHEEVYRVSVDDASRILADVHRIVTDCDRFVSTGSAQSGTRVIDVEAEHHWAVLGERLGGDESLLIEHRVTVRSREPDETFSDSDTYLMAVIRLGDLVALIQPVDTDRDRARELASAAAARLCLAAIRGC</sequence>
<feature type="transmembrane region" description="Helical" evidence="2">
    <location>
        <begin position="36"/>
        <end position="58"/>
    </location>
</feature>
<keyword evidence="4" id="KW-1185">Reference proteome</keyword>
<gene>
    <name evidence="3" type="ORF">V1633_14170</name>
</gene>
<evidence type="ECO:0008006" key="5">
    <source>
        <dbReference type="Google" id="ProtNLM"/>
    </source>
</evidence>
<feature type="compositionally biased region" description="Polar residues" evidence="1">
    <location>
        <begin position="76"/>
        <end position="86"/>
    </location>
</feature>
<feature type="region of interest" description="Disordered" evidence="1">
    <location>
        <begin position="76"/>
        <end position="98"/>
    </location>
</feature>
<reference evidence="3 4" key="1">
    <citation type="submission" date="2024-01" db="EMBL/GenBank/DDBJ databases">
        <title>Genome insights into Plantactinospora sonchi sp. nov.</title>
        <authorList>
            <person name="Wang L."/>
        </authorList>
    </citation>
    <scope>NUCLEOTIDE SEQUENCE [LARGE SCALE GENOMIC DNA]</scope>
    <source>
        <strain evidence="3 4">NEAU-QY2</strain>
    </source>
</reference>
<comment type="caution">
    <text evidence="3">The sequence shown here is derived from an EMBL/GenBank/DDBJ whole genome shotgun (WGS) entry which is preliminary data.</text>
</comment>
<dbReference type="RefSeq" id="WP_331214746.1">
    <property type="nucleotide sequence ID" value="NZ_JAZGQK010000011.1"/>
</dbReference>
<evidence type="ECO:0000256" key="1">
    <source>
        <dbReference type="SAM" id="MobiDB-lite"/>
    </source>
</evidence>
<dbReference type="EMBL" id="JAZGQK010000011">
    <property type="protein sequence ID" value="MEE6259630.1"/>
    <property type="molecule type" value="Genomic_DNA"/>
</dbReference>
<evidence type="ECO:0000313" key="4">
    <source>
        <dbReference type="Proteomes" id="UP001332243"/>
    </source>
</evidence>
<evidence type="ECO:0000313" key="3">
    <source>
        <dbReference type="EMBL" id="MEE6259630.1"/>
    </source>
</evidence>
<protein>
    <recommendedName>
        <fullName evidence="5">PknH-like extracellular domain-containing protein</fullName>
    </recommendedName>
</protein>
<accession>A0ABU7RSZ8</accession>
<keyword evidence="2" id="KW-0812">Transmembrane</keyword>
<evidence type="ECO:0000256" key="2">
    <source>
        <dbReference type="SAM" id="Phobius"/>
    </source>
</evidence>
<dbReference type="Proteomes" id="UP001332243">
    <property type="component" value="Unassembled WGS sequence"/>
</dbReference>
<name>A0ABU7RSZ8_9ACTN</name>
<keyword evidence="2" id="KW-0472">Membrane</keyword>